<organism evidence="2 3">
    <name type="scientific">Erwinia phage pEa_SNUABM_7</name>
    <dbReference type="NCBI Taxonomy" id="2866695"/>
    <lineage>
        <taxon>Viruses</taxon>
        <taxon>Duplodnaviria</taxon>
        <taxon>Heunggongvirae</taxon>
        <taxon>Uroviricota</taxon>
        <taxon>Caudoviricetes</taxon>
        <taxon>Snuvirus</taxon>
        <taxon>Snuvirus SNUABM7</taxon>
    </lineage>
</organism>
<sequence>MLNDAGPDIEFEAIDIEKYWQGRIYLEAGRLQDADTNLENVAYTTDTIKPYIEAATKIVASKRELHEEGTDLPKVELGEGHTMSPYFVIVFCLMFEAEGVINAQTRNALKGLSQAERDKKIRIEIAGHSSKIGVSLLKELEASLADRIHGRRPDFAFAELSEPREKKPTFRANAHLKQGRVGRHSGNQRFNAKPQRQNFKGRGR</sequence>
<evidence type="ECO:0000313" key="2">
    <source>
        <dbReference type="EMBL" id="QYW04742.1"/>
    </source>
</evidence>
<evidence type="ECO:0000256" key="1">
    <source>
        <dbReference type="SAM" id="MobiDB-lite"/>
    </source>
</evidence>
<proteinExistence type="predicted"/>
<keyword evidence="3" id="KW-1185">Reference proteome</keyword>
<protein>
    <submittedName>
        <fullName evidence="2">Uncharacterized protein</fullName>
    </submittedName>
</protein>
<reference evidence="2" key="1">
    <citation type="submission" date="2021-06" db="EMBL/GenBank/DDBJ databases">
        <title>Complete genome sequence of Erwinia phage pEa_SNUABM_7.</title>
        <authorList>
            <person name="Kim S.G."/>
            <person name="Park S.C."/>
        </authorList>
    </citation>
    <scope>NUCLEOTIDE SEQUENCE</scope>
</reference>
<gene>
    <name evidence="2" type="ORF">pEaSNUABM7_00074</name>
</gene>
<feature type="region of interest" description="Disordered" evidence="1">
    <location>
        <begin position="163"/>
        <end position="204"/>
    </location>
</feature>
<name>A0AAE7WTF9_9CAUD</name>
<evidence type="ECO:0000313" key="3">
    <source>
        <dbReference type="Proteomes" id="UP000827609"/>
    </source>
</evidence>
<feature type="compositionally biased region" description="Polar residues" evidence="1">
    <location>
        <begin position="185"/>
        <end position="198"/>
    </location>
</feature>
<dbReference type="Proteomes" id="UP000827609">
    <property type="component" value="Segment"/>
</dbReference>
<accession>A0AAE7WTF9</accession>
<dbReference type="EMBL" id="MZ475896">
    <property type="protein sequence ID" value="QYW04742.1"/>
    <property type="molecule type" value="Genomic_DNA"/>
</dbReference>